<dbReference type="InterPro" id="IPR044855">
    <property type="entry name" value="CoA-Trfase_III_dom3_sf"/>
</dbReference>
<dbReference type="InterPro" id="IPR050483">
    <property type="entry name" value="CoA-transferase_III_domain"/>
</dbReference>
<dbReference type="EMBL" id="FTOU01000011">
    <property type="protein sequence ID" value="SIS99192.1"/>
    <property type="molecule type" value="Genomic_DNA"/>
</dbReference>
<dbReference type="PANTHER" id="PTHR48207">
    <property type="entry name" value="SUCCINATE--HYDROXYMETHYLGLUTARATE COA-TRANSFERASE"/>
    <property type="match status" value="1"/>
</dbReference>
<accession>A0AA45W688</accession>
<evidence type="ECO:0000313" key="2">
    <source>
        <dbReference type="EMBL" id="SIS99192.1"/>
    </source>
</evidence>
<keyword evidence="5" id="KW-1185">Reference proteome</keyword>
<protein>
    <submittedName>
        <fullName evidence="3">CoA transferase</fullName>
    </submittedName>
    <submittedName>
        <fullName evidence="2">CoA:oxalate CoA-transferase</fullName>
    </submittedName>
</protein>
<dbReference type="EMBL" id="CP067140">
    <property type="protein sequence ID" value="WCR01531.1"/>
    <property type="molecule type" value="Genomic_DNA"/>
</dbReference>
<dbReference type="GO" id="GO:0008410">
    <property type="term" value="F:CoA-transferase activity"/>
    <property type="evidence" value="ECO:0007669"/>
    <property type="project" value="TreeGrafter"/>
</dbReference>
<reference evidence="3 5" key="2">
    <citation type="submission" date="2021-01" db="EMBL/GenBank/DDBJ databases">
        <title>Biogeographic distribution of Paracoccus.</title>
        <authorList>
            <person name="Hollensteiner J."/>
            <person name="Leineberger J."/>
            <person name="Brinkhoff T."/>
            <person name="Daniel R."/>
        </authorList>
    </citation>
    <scope>NUCLEOTIDE SEQUENCE [LARGE SCALE GENOMIC DNA]</scope>
    <source>
        <strain evidence="3 5">DSM 18447</strain>
    </source>
</reference>
<dbReference type="Proteomes" id="UP000186216">
    <property type="component" value="Unassembled WGS sequence"/>
</dbReference>
<organism evidence="2 4">
    <name type="scientific">Paracoccus saliphilus</name>
    <dbReference type="NCBI Taxonomy" id="405559"/>
    <lineage>
        <taxon>Bacteria</taxon>
        <taxon>Pseudomonadati</taxon>
        <taxon>Pseudomonadota</taxon>
        <taxon>Alphaproteobacteria</taxon>
        <taxon>Rhodobacterales</taxon>
        <taxon>Paracoccaceae</taxon>
        <taxon>Paracoccus</taxon>
    </lineage>
</organism>
<evidence type="ECO:0000313" key="4">
    <source>
        <dbReference type="Proteomes" id="UP000186216"/>
    </source>
</evidence>
<evidence type="ECO:0000256" key="1">
    <source>
        <dbReference type="ARBA" id="ARBA00022679"/>
    </source>
</evidence>
<dbReference type="Gene3D" id="3.30.1540.10">
    <property type="entry name" value="formyl-coa transferase, domain 3"/>
    <property type="match status" value="1"/>
</dbReference>
<evidence type="ECO:0000313" key="5">
    <source>
        <dbReference type="Proteomes" id="UP001215549"/>
    </source>
</evidence>
<dbReference type="InterPro" id="IPR023606">
    <property type="entry name" value="CoA-Trfase_III_dom_1_sf"/>
</dbReference>
<sequence length="389" mass="41437">MTPDTDASLPQGNGPLAGFVILDLTRVLSGPYCTMILQDLGATVLKVEQPEVGDDSRQFLPFEGDRSAYFALANRGKKSIALDLKAPKDRRVFEALLAKADVLVENFRPGVMEKLGYDWEAIRARNGRLVFASISGFGQSGPYRKKPAYDLVVQAMSGMMSLTGHPGQPPARVGTSLGDLAAGVFAALGIQSALLQRSTTGKGARVDISMLECQMALLENAISRFTLTGTSPGPTGAAHPGSAPFDAFRAQDGYLVITAGTDKLFKTFCGVIDRSDLLEDPRFADRASRVANNAALKEMIEDKLAAAPVAEWLSRLDAASIPAARVNSIKDMVNDPQVKARGAIAPLDGSQLKLACTPVLVDAETYPDRLPAAPELDEHHAEILAFAGL</sequence>
<dbReference type="Proteomes" id="UP001215549">
    <property type="component" value="Chromosome"/>
</dbReference>
<dbReference type="SUPFAM" id="SSF89796">
    <property type="entry name" value="CoA-transferase family III (CaiB/BaiF)"/>
    <property type="match status" value="1"/>
</dbReference>
<dbReference type="InterPro" id="IPR003673">
    <property type="entry name" value="CoA-Trfase_fam_III"/>
</dbReference>
<keyword evidence="1 3" id="KW-0808">Transferase</keyword>
<dbReference type="Pfam" id="PF02515">
    <property type="entry name" value="CoA_transf_3"/>
    <property type="match status" value="1"/>
</dbReference>
<proteinExistence type="predicted"/>
<gene>
    <name evidence="3" type="ORF">JHX88_11295</name>
    <name evidence="2" type="ORF">SAMN05421772_111109</name>
</gene>
<evidence type="ECO:0000313" key="3">
    <source>
        <dbReference type="EMBL" id="WCR01531.1"/>
    </source>
</evidence>
<dbReference type="AlphaFoldDB" id="A0AA45W688"/>
<dbReference type="RefSeq" id="WP_076527047.1">
    <property type="nucleotide sequence ID" value="NZ_CP067140.1"/>
</dbReference>
<dbReference type="PANTHER" id="PTHR48207:SF3">
    <property type="entry name" value="SUCCINATE--HYDROXYMETHYLGLUTARATE COA-TRANSFERASE"/>
    <property type="match status" value="1"/>
</dbReference>
<name>A0AA45W688_9RHOB</name>
<reference evidence="2 4" key="1">
    <citation type="submission" date="2017-01" db="EMBL/GenBank/DDBJ databases">
        <authorList>
            <person name="Varghese N."/>
            <person name="Submissions S."/>
        </authorList>
    </citation>
    <scope>NUCLEOTIDE SEQUENCE [LARGE SCALE GENOMIC DNA]</scope>
    <source>
        <strain evidence="2 4">DSM 18447</strain>
    </source>
</reference>
<dbReference type="Gene3D" id="3.40.50.10540">
    <property type="entry name" value="Crotonobetainyl-coa:carnitine coa-transferase, domain 1"/>
    <property type="match status" value="1"/>
</dbReference>